<evidence type="ECO:0000256" key="5">
    <source>
        <dbReference type="ARBA" id="ARBA00023136"/>
    </source>
</evidence>
<reference evidence="9" key="1">
    <citation type="submission" date="2017-11" db="EMBL/GenBank/DDBJ databases">
        <title>The complete genome sequence of Sphingopyxis pomeranensis sp. nov. strain WS5A3p.</title>
        <authorList>
            <person name="Kaminski M.A."/>
        </authorList>
    </citation>
    <scope>NUCLEOTIDE SEQUENCE [LARGE SCALE GENOMIC DNA]</scope>
    <source>
        <strain evidence="9">WS5A3p</strain>
    </source>
</reference>
<dbReference type="FunFam" id="1.20.1740.10:FF:000001">
    <property type="entry name" value="Amino acid permease"/>
    <property type="match status" value="1"/>
</dbReference>
<feature type="transmembrane region" description="Helical" evidence="6">
    <location>
        <begin position="334"/>
        <end position="353"/>
    </location>
</feature>
<evidence type="ECO:0000256" key="4">
    <source>
        <dbReference type="ARBA" id="ARBA00022989"/>
    </source>
</evidence>
<feature type="transmembrane region" description="Helical" evidence="6">
    <location>
        <begin position="21"/>
        <end position="41"/>
    </location>
</feature>
<dbReference type="GO" id="GO:0055085">
    <property type="term" value="P:transmembrane transport"/>
    <property type="evidence" value="ECO:0007669"/>
    <property type="project" value="InterPro"/>
</dbReference>
<dbReference type="InterPro" id="IPR004841">
    <property type="entry name" value="AA-permease/SLC12A_dom"/>
</dbReference>
<dbReference type="EMBL" id="PHFW01000002">
    <property type="protein sequence ID" value="PQM28179.1"/>
    <property type="molecule type" value="Genomic_DNA"/>
</dbReference>
<sequence length="444" mass="44993">MTQDGTTANPRPLKARHVSMISIGGIIGSGLFVGSSAAIAATGPAIVVSYAIAGVLILLVMRMLADMALASPGAGSFTEHIRIGLGNGAGFVAGWLYWIFWALAIALEGLAGASIIVTWLPGTEPWQVGLLLVGGMTALNLLSVRAFGESEFWLSGIKVAAILLFIGVAAFAVGKGMIGGGGIPAPLYAFGGFAPFGAASVFSGVTAVILALVGAEIITIAAADAHEPGPVIARLTTTLIIRVALFYLLSMLLIVAIVPWTTIRPGASPFAMALAAVGAPGASLVMNAVIIVAVLSCMNSGVYVCSRVLTALAAKGEAPAWFGKADARGVPVRAILAGSGAAALAVLASVLSAERLFAMLVNATGMVMLIVYLMLVLAHMGFVRRGGESRLPRAAAPIVIAAMVAVIASMLATPGLASQAWAGLASTALLALAYRALSRRRAPA</sequence>
<keyword evidence="3 6" id="KW-0812">Transmembrane</keyword>
<dbReference type="OrthoDB" id="5297508at2"/>
<feature type="domain" description="Amino acid permease/ SLC12A" evidence="7">
    <location>
        <begin position="17"/>
        <end position="398"/>
    </location>
</feature>
<comment type="subcellular location">
    <subcellularLocation>
        <location evidence="1">Membrane</location>
        <topology evidence="1">Multi-pass membrane protein</topology>
    </subcellularLocation>
</comment>
<keyword evidence="4 6" id="KW-1133">Transmembrane helix</keyword>
<keyword evidence="2" id="KW-0813">Transport</keyword>
<feature type="transmembrane region" description="Helical" evidence="6">
    <location>
        <begin position="359"/>
        <end position="382"/>
    </location>
</feature>
<comment type="caution">
    <text evidence="8">The sequence shown here is derived from an EMBL/GenBank/DDBJ whole genome shotgun (WGS) entry which is preliminary data.</text>
</comment>
<proteinExistence type="predicted"/>
<name>A0A2S8B7F7_9SPHN</name>
<gene>
    <name evidence="8" type="ORF">CVO77_06630</name>
</gene>
<feature type="transmembrane region" description="Helical" evidence="6">
    <location>
        <begin position="235"/>
        <end position="258"/>
    </location>
</feature>
<organism evidence="8 9">
    <name type="scientific">Sphingopyxis lindanitolerans</name>
    <dbReference type="NCBI Taxonomy" id="2054227"/>
    <lineage>
        <taxon>Bacteria</taxon>
        <taxon>Pseudomonadati</taxon>
        <taxon>Pseudomonadota</taxon>
        <taxon>Alphaproteobacteria</taxon>
        <taxon>Sphingomonadales</taxon>
        <taxon>Sphingomonadaceae</taxon>
        <taxon>Sphingopyxis</taxon>
    </lineage>
</organism>
<feature type="transmembrane region" description="Helical" evidence="6">
    <location>
        <begin position="159"/>
        <end position="178"/>
    </location>
</feature>
<feature type="transmembrane region" description="Helical" evidence="6">
    <location>
        <begin position="95"/>
        <end position="120"/>
    </location>
</feature>
<keyword evidence="5 6" id="KW-0472">Membrane</keyword>
<evidence type="ECO:0000256" key="3">
    <source>
        <dbReference type="ARBA" id="ARBA00022692"/>
    </source>
</evidence>
<dbReference type="PANTHER" id="PTHR43495:SF5">
    <property type="entry name" value="GAMMA-AMINOBUTYRIC ACID PERMEASE"/>
    <property type="match status" value="1"/>
</dbReference>
<feature type="transmembrane region" description="Helical" evidence="6">
    <location>
        <begin position="394"/>
        <end position="412"/>
    </location>
</feature>
<protein>
    <submittedName>
        <fullName evidence="8">GABA permease</fullName>
    </submittedName>
</protein>
<feature type="transmembrane region" description="Helical" evidence="6">
    <location>
        <begin position="198"/>
        <end position="223"/>
    </location>
</feature>
<dbReference type="PANTHER" id="PTHR43495">
    <property type="entry name" value="GABA PERMEASE"/>
    <property type="match status" value="1"/>
</dbReference>
<accession>A0A2S8B7F7</accession>
<feature type="transmembrane region" description="Helical" evidence="6">
    <location>
        <begin position="270"/>
        <end position="297"/>
    </location>
</feature>
<evidence type="ECO:0000259" key="7">
    <source>
        <dbReference type="Pfam" id="PF00324"/>
    </source>
</evidence>
<dbReference type="RefSeq" id="WP_105998438.1">
    <property type="nucleotide sequence ID" value="NZ_CM009578.1"/>
</dbReference>
<dbReference type="Pfam" id="PF00324">
    <property type="entry name" value="AA_permease"/>
    <property type="match status" value="1"/>
</dbReference>
<evidence type="ECO:0000256" key="1">
    <source>
        <dbReference type="ARBA" id="ARBA00004141"/>
    </source>
</evidence>
<keyword evidence="9" id="KW-1185">Reference proteome</keyword>
<dbReference type="AlphaFoldDB" id="A0A2S8B7F7"/>
<feature type="transmembrane region" description="Helical" evidence="6">
    <location>
        <begin position="418"/>
        <end position="437"/>
    </location>
</feature>
<evidence type="ECO:0000313" key="8">
    <source>
        <dbReference type="EMBL" id="PQM28179.1"/>
    </source>
</evidence>
<dbReference type="PIRSF" id="PIRSF006060">
    <property type="entry name" value="AA_transporter"/>
    <property type="match status" value="1"/>
</dbReference>
<dbReference type="Gene3D" id="1.20.1740.10">
    <property type="entry name" value="Amino acid/polyamine transporter I"/>
    <property type="match status" value="1"/>
</dbReference>
<evidence type="ECO:0000256" key="6">
    <source>
        <dbReference type="SAM" id="Phobius"/>
    </source>
</evidence>
<dbReference type="Proteomes" id="UP000238954">
    <property type="component" value="Chromosome"/>
</dbReference>
<feature type="transmembrane region" description="Helical" evidence="6">
    <location>
        <begin position="47"/>
        <end position="65"/>
    </location>
</feature>
<feature type="transmembrane region" description="Helical" evidence="6">
    <location>
        <begin position="126"/>
        <end position="147"/>
    </location>
</feature>
<dbReference type="GO" id="GO:0016020">
    <property type="term" value="C:membrane"/>
    <property type="evidence" value="ECO:0007669"/>
    <property type="project" value="UniProtKB-SubCell"/>
</dbReference>
<evidence type="ECO:0000256" key="2">
    <source>
        <dbReference type="ARBA" id="ARBA00022448"/>
    </source>
</evidence>
<evidence type="ECO:0000313" key="9">
    <source>
        <dbReference type="Proteomes" id="UP000238954"/>
    </source>
</evidence>